<dbReference type="SUPFAM" id="SSF82199">
    <property type="entry name" value="SET domain"/>
    <property type="match status" value="1"/>
</dbReference>
<keyword evidence="1" id="KW-0489">Methyltransferase</keyword>
<protein>
    <submittedName>
        <fullName evidence="5">SET domain-containing protein</fullName>
    </submittedName>
</protein>
<reference evidence="5 6" key="1">
    <citation type="journal article" date="2018" name="Biotechnol. Biofuels">
        <title>Integrative visual omics of the white-rot fungus Polyporus brumalis exposes the biotechnological potential of its oxidative enzymes for delignifying raw plant biomass.</title>
        <authorList>
            <person name="Miyauchi S."/>
            <person name="Rancon A."/>
            <person name="Drula E."/>
            <person name="Hage H."/>
            <person name="Chaduli D."/>
            <person name="Favel A."/>
            <person name="Grisel S."/>
            <person name="Henrissat B."/>
            <person name="Herpoel-Gimbert I."/>
            <person name="Ruiz-Duenas F.J."/>
            <person name="Chevret D."/>
            <person name="Hainaut M."/>
            <person name="Lin J."/>
            <person name="Wang M."/>
            <person name="Pangilinan J."/>
            <person name="Lipzen A."/>
            <person name="Lesage-Meessen L."/>
            <person name="Navarro D."/>
            <person name="Riley R."/>
            <person name="Grigoriev I.V."/>
            <person name="Zhou S."/>
            <person name="Raouche S."/>
            <person name="Rosso M.N."/>
        </authorList>
    </citation>
    <scope>NUCLEOTIDE SEQUENCE [LARGE SCALE GENOMIC DNA]</scope>
    <source>
        <strain evidence="5 6">BRFM 1820</strain>
    </source>
</reference>
<accession>A0A371DWB7</accession>
<dbReference type="GO" id="GO:0016279">
    <property type="term" value="F:protein-lysine N-methyltransferase activity"/>
    <property type="evidence" value="ECO:0007669"/>
    <property type="project" value="UniProtKB-ARBA"/>
</dbReference>
<dbReference type="InterPro" id="IPR001214">
    <property type="entry name" value="SET_dom"/>
</dbReference>
<dbReference type="PANTHER" id="PTHR13271">
    <property type="entry name" value="UNCHARACTERIZED PUTATIVE METHYLTRANSFERASE"/>
    <property type="match status" value="1"/>
</dbReference>
<dbReference type="Proteomes" id="UP000256964">
    <property type="component" value="Unassembled WGS sequence"/>
</dbReference>
<evidence type="ECO:0000313" key="5">
    <source>
        <dbReference type="EMBL" id="RDX56842.1"/>
    </source>
</evidence>
<evidence type="ECO:0000256" key="1">
    <source>
        <dbReference type="ARBA" id="ARBA00022603"/>
    </source>
</evidence>
<sequence>MDDLEKHRWERLLRWLSEEHGMDVGESAFHVEAREVPGAGRGLFATRDCPRSTTLFKVPSTALMNKKTVAKLYAQLRGRRLSGVLLVSLHLLLHKPLGDEDSQDPVFGPYISTLPRDFSSHPLSWLVKRDTKEEDAWERVALSLLPPSTLRKLSVLHDRFRADWQILRRVLEEDASVVASSSRSDISLVSSPENINELMMDFLWAWLNVNTRCIFWRIQPTLSDQDNFTLCPVLDFANHNSGHSHIFPVVDSDIWGGVAKKPPKYFVFFGPSQGAVSEGQQLYLQYGTHSNAFLFSEYGFVNDFPAGAVASGAYAGEVDVHELVEELFAQKALLGSRLKEVLTDEGYWGDWTVHAAPAPAHPSYRLMVALRLLEAFENANETGQASFDAIVGQWRQVTYGQADNISMQNEERWRTTLHRMCSQVVERARTHLTLSSNASCTGGTSGWHRWMHSNISVLWQEELEVAESVMASLEAGAEF</sequence>
<dbReference type="PANTHER" id="PTHR13271:SF47">
    <property type="entry name" value="ACTIN-HISTIDINE N-METHYLTRANSFERASE"/>
    <property type="match status" value="1"/>
</dbReference>
<evidence type="ECO:0000313" key="6">
    <source>
        <dbReference type="Proteomes" id="UP000256964"/>
    </source>
</evidence>
<name>A0A371DWB7_9APHY</name>
<organism evidence="5 6">
    <name type="scientific">Lentinus brumalis</name>
    <dbReference type="NCBI Taxonomy" id="2498619"/>
    <lineage>
        <taxon>Eukaryota</taxon>
        <taxon>Fungi</taxon>
        <taxon>Dikarya</taxon>
        <taxon>Basidiomycota</taxon>
        <taxon>Agaricomycotina</taxon>
        <taxon>Agaricomycetes</taxon>
        <taxon>Polyporales</taxon>
        <taxon>Polyporaceae</taxon>
        <taxon>Lentinus</taxon>
    </lineage>
</organism>
<dbReference type="Gene3D" id="3.90.1410.10">
    <property type="entry name" value="set domain protein methyltransferase, domain 1"/>
    <property type="match status" value="1"/>
</dbReference>
<dbReference type="OrthoDB" id="341421at2759"/>
<dbReference type="PROSITE" id="PS50280">
    <property type="entry name" value="SET"/>
    <property type="match status" value="1"/>
</dbReference>
<keyword evidence="2" id="KW-0808">Transferase</keyword>
<dbReference type="EMBL" id="KZ857380">
    <property type="protein sequence ID" value="RDX56842.1"/>
    <property type="molecule type" value="Genomic_DNA"/>
</dbReference>
<evidence type="ECO:0000256" key="2">
    <source>
        <dbReference type="ARBA" id="ARBA00022679"/>
    </source>
</evidence>
<dbReference type="InterPro" id="IPR050600">
    <property type="entry name" value="SETD3_SETD6_MTase"/>
</dbReference>
<dbReference type="STRING" id="139420.A0A371DWB7"/>
<keyword evidence="3" id="KW-0949">S-adenosyl-L-methionine</keyword>
<dbReference type="AlphaFoldDB" id="A0A371DWB7"/>
<keyword evidence="6" id="KW-1185">Reference proteome</keyword>
<dbReference type="InterPro" id="IPR046341">
    <property type="entry name" value="SET_dom_sf"/>
</dbReference>
<evidence type="ECO:0000256" key="3">
    <source>
        <dbReference type="ARBA" id="ARBA00022691"/>
    </source>
</evidence>
<proteinExistence type="predicted"/>
<feature type="non-terminal residue" evidence="5">
    <location>
        <position position="479"/>
    </location>
</feature>
<feature type="domain" description="SET" evidence="4">
    <location>
        <begin position="29"/>
        <end position="287"/>
    </location>
</feature>
<dbReference type="GO" id="GO:0032259">
    <property type="term" value="P:methylation"/>
    <property type="evidence" value="ECO:0007669"/>
    <property type="project" value="UniProtKB-KW"/>
</dbReference>
<gene>
    <name evidence="5" type="ORF">OH76DRAFT_1369941</name>
</gene>
<evidence type="ECO:0000259" key="4">
    <source>
        <dbReference type="PROSITE" id="PS50280"/>
    </source>
</evidence>